<dbReference type="RefSeq" id="WP_165912938.1">
    <property type="nucleotide sequence ID" value="NZ_SLXQ01000004.1"/>
</dbReference>
<dbReference type="PANTHER" id="PTHR30055:SF175">
    <property type="entry name" value="HTH-TYPE TRANSCRIPTIONAL REPRESSOR KSTR2"/>
    <property type="match status" value="1"/>
</dbReference>
<dbReference type="AlphaFoldDB" id="A0A4V2SU79"/>
<organism evidence="7 8">
    <name type="scientific">Tamaricihabitans halophyticus</name>
    <dbReference type="NCBI Taxonomy" id="1262583"/>
    <lineage>
        <taxon>Bacteria</taxon>
        <taxon>Bacillati</taxon>
        <taxon>Actinomycetota</taxon>
        <taxon>Actinomycetes</taxon>
        <taxon>Pseudonocardiales</taxon>
        <taxon>Pseudonocardiaceae</taxon>
        <taxon>Tamaricihabitans</taxon>
    </lineage>
</organism>
<dbReference type="PRINTS" id="PR00455">
    <property type="entry name" value="HTHTETR"/>
</dbReference>
<dbReference type="InterPro" id="IPR009057">
    <property type="entry name" value="Homeodomain-like_sf"/>
</dbReference>
<dbReference type="InterPro" id="IPR001647">
    <property type="entry name" value="HTH_TetR"/>
</dbReference>
<evidence type="ECO:0000256" key="2">
    <source>
        <dbReference type="ARBA" id="ARBA00023015"/>
    </source>
</evidence>
<reference evidence="7 8" key="1">
    <citation type="submission" date="2019-03" db="EMBL/GenBank/DDBJ databases">
        <title>Genomic Encyclopedia of Type Strains, Phase IV (KMG-IV): sequencing the most valuable type-strain genomes for metagenomic binning, comparative biology and taxonomic classification.</title>
        <authorList>
            <person name="Goeker M."/>
        </authorList>
    </citation>
    <scope>NUCLEOTIDE SEQUENCE [LARGE SCALE GENOMIC DNA]</scope>
    <source>
        <strain evidence="7 8">DSM 45765</strain>
    </source>
</reference>
<sequence length="214" mass="23543">MSADDWVGLASVENGTSIDALLANGRKHGVRRRLILIQAGRLFVEQGYAATSMDDIGKASGVSGPAVYRHFPNKQAVLVELIGLAFVQRREGLRDVLGDGSEPPRVSLRLVVDWYVEIALRSRDLLFVIERELPSLPTADRRRFNREERLFREEWVHLVREVYPELSDLSARIRVAAAMGAVRAVIGAHTGADEDALRGQLPALALATLLAPSA</sequence>
<keyword evidence="8" id="KW-1185">Reference proteome</keyword>
<feature type="DNA-binding region" description="H-T-H motif" evidence="5">
    <location>
        <begin position="52"/>
        <end position="71"/>
    </location>
</feature>
<dbReference type="Pfam" id="PF00440">
    <property type="entry name" value="TetR_N"/>
    <property type="match status" value="1"/>
</dbReference>
<dbReference type="InterPro" id="IPR050109">
    <property type="entry name" value="HTH-type_TetR-like_transc_reg"/>
</dbReference>
<dbReference type="GO" id="GO:0003700">
    <property type="term" value="F:DNA-binding transcription factor activity"/>
    <property type="evidence" value="ECO:0007669"/>
    <property type="project" value="TreeGrafter"/>
</dbReference>
<evidence type="ECO:0000256" key="4">
    <source>
        <dbReference type="ARBA" id="ARBA00023163"/>
    </source>
</evidence>
<evidence type="ECO:0000313" key="8">
    <source>
        <dbReference type="Proteomes" id="UP000294911"/>
    </source>
</evidence>
<accession>A0A4V2SU79</accession>
<proteinExistence type="predicted"/>
<dbReference type="Gene3D" id="1.10.357.10">
    <property type="entry name" value="Tetracycline Repressor, domain 2"/>
    <property type="match status" value="1"/>
</dbReference>
<gene>
    <name evidence="7" type="ORF">EV191_10443</name>
</gene>
<evidence type="ECO:0000313" key="7">
    <source>
        <dbReference type="EMBL" id="TCP53476.1"/>
    </source>
</evidence>
<dbReference type="GO" id="GO:0045892">
    <property type="term" value="P:negative regulation of DNA-templated transcription"/>
    <property type="evidence" value="ECO:0007669"/>
    <property type="project" value="UniProtKB-ARBA"/>
</dbReference>
<dbReference type="PROSITE" id="PS01081">
    <property type="entry name" value="HTH_TETR_1"/>
    <property type="match status" value="1"/>
</dbReference>
<dbReference type="Proteomes" id="UP000294911">
    <property type="component" value="Unassembled WGS sequence"/>
</dbReference>
<evidence type="ECO:0000256" key="5">
    <source>
        <dbReference type="PROSITE-ProRule" id="PRU00335"/>
    </source>
</evidence>
<dbReference type="PROSITE" id="PS50977">
    <property type="entry name" value="HTH_TETR_2"/>
    <property type="match status" value="1"/>
</dbReference>
<evidence type="ECO:0000256" key="1">
    <source>
        <dbReference type="ARBA" id="ARBA00022491"/>
    </source>
</evidence>
<keyword evidence="3 5" id="KW-0238">DNA-binding</keyword>
<protein>
    <submittedName>
        <fullName evidence="7">TetR family transcriptional regulator</fullName>
    </submittedName>
</protein>
<keyword evidence="2" id="KW-0805">Transcription regulation</keyword>
<dbReference type="InterPro" id="IPR023772">
    <property type="entry name" value="DNA-bd_HTH_TetR-type_CS"/>
</dbReference>
<evidence type="ECO:0000259" key="6">
    <source>
        <dbReference type="PROSITE" id="PS50977"/>
    </source>
</evidence>
<comment type="caution">
    <text evidence="7">The sequence shown here is derived from an EMBL/GenBank/DDBJ whole genome shotgun (WGS) entry which is preliminary data.</text>
</comment>
<keyword evidence="1" id="KW-0678">Repressor</keyword>
<name>A0A4V2SU79_9PSEU</name>
<dbReference type="SUPFAM" id="SSF46689">
    <property type="entry name" value="Homeodomain-like"/>
    <property type="match status" value="1"/>
</dbReference>
<dbReference type="FunFam" id="1.10.10.60:FF:000141">
    <property type="entry name" value="TetR family transcriptional regulator"/>
    <property type="match status" value="1"/>
</dbReference>
<dbReference type="PANTHER" id="PTHR30055">
    <property type="entry name" value="HTH-TYPE TRANSCRIPTIONAL REGULATOR RUTR"/>
    <property type="match status" value="1"/>
</dbReference>
<dbReference type="EMBL" id="SLXQ01000004">
    <property type="protein sequence ID" value="TCP53476.1"/>
    <property type="molecule type" value="Genomic_DNA"/>
</dbReference>
<dbReference type="Gene3D" id="1.10.10.60">
    <property type="entry name" value="Homeodomain-like"/>
    <property type="match status" value="1"/>
</dbReference>
<keyword evidence="4" id="KW-0804">Transcription</keyword>
<dbReference type="GO" id="GO:0000976">
    <property type="term" value="F:transcription cis-regulatory region binding"/>
    <property type="evidence" value="ECO:0007669"/>
    <property type="project" value="TreeGrafter"/>
</dbReference>
<evidence type="ECO:0000256" key="3">
    <source>
        <dbReference type="ARBA" id="ARBA00023125"/>
    </source>
</evidence>
<feature type="domain" description="HTH tetR-type" evidence="6">
    <location>
        <begin position="29"/>
        <end position="89"/>
    </location>
</feature>